<organism evidence="1 2">
    <name type="scientific">Entotheonella factor</name>
    <dbReference type="NCBI Taxonomy" id="1429438"/>
    <lineage>
        <taxon>Bacteria</taxon>
        <taxon>Pseudomonadati</taxon>
        <taxon>Nitrospinota/Tectimicrobiota group</taxon>
        <taxon>Candidatus Tectimicrobiota</taxon>
        <taxon>Candidatus Entotheonellia</taxon>
        <taxon>Candidatus Entotheonellales</taxon>
        <taxon>Candidatus Entotheonellaceae</taxon>
        <taxon>Candidatus Entotheonella</taxon>
    </lineage>
</organism>
<dbReference type="InterPro" id="IPR013321">
    <property type="entry name" value="Arc_rbn_hlx_hlx"/>
</dbReference>
<keyword evidence="2" id="KW-1185">Reference proteome</keyword>
<protein>
    <recommendedName>
        <fullName evidence="3">Ribbon-helix-helix protein CopG domain-containing protein</fullName>
    </recommendedName>
</protein>
<dbReference type="SUPFAM" id="SSF47598">
    <property type="entry name" value="Ribbon-helix-helix"/>
    <property type="match status" value="1"/>
</dbReference>
<dbReference type="Proteomes" id="UP000019141">
    <property type="component" value="Unassembled WGS sequence"/>
</dbReference>
<dbReference type="Gene3D" id="1.10.1220.10">
    <property type="entry name" value="Met repressor-like"/>
    <property type="match status" value="1"/>
</dbReference>
<dbReference type="GO" id="GO:0006355">
    <property type="term" value="P:regulation of DNA-templated transcription"/>
    <property type="evidence" value="ECO:0007669"/>
    <property type="project" value="InterPro"/>
</dbReference>
<evidence type="ECO:0008006" key="3">
    <source>
        <dbReference type="Google" id="ProtNLM"/>
    </source>
</evidence>
<dbReference type="EMBL" id="AZHW01000842">
    <property type="protein sequence ID" value="ETW96045.1"/>
    <property type="molecule type" value="Genomic_DNA"/>
</dbReference>
<proteinExistence type="predicted"/>
<reference evidence="1 2" key="1">
    <citation type="journal article" date="2014" name="Nature">
        <title>An environmental bacterial taxon with a large and distinct metabolic repertoire.</title>
        <authorList>
            <person name="Wilson M.C."/>
            <person name="Mori T."/>
            <person name="Ruckert C."/>
            <person name="Uria A.R."/>
            <person name="Helf M.J."/>
            <person name="Takada K."/>
            <person name="Gernert C."/>
            <person name="Steffens U.A."/>
            <person name="Heycke N."/>
            <person name="Schmitt S."/>
            <person name="Rinke C."/>
            <person name="Helfrich E.J."/>
            <person name="Brachmann A.O."/>
            <person name="Gurgui C."/>
            <person name="Wakimoto T."/>
            <person name="Kracht M."/>
            <person name="Crusemann M."/>
            <person name="Hentschel U."/>
            <person name="Abe I."/>
            <person name="Matsunaga S."/>
            <person name="Kalinowski J."/>
            <person name="Takeyama H."/>
            <person name="Piel J."/>
        </authorList>
    </citation>
    <scope>NUCLEOTIDE SEQUENCE [LARGE SCALE GENOMIC DNA]</scope>
    <source>
        <strain evidence="2">TSY1</strain>
    </source>
</reference>
<dbReference type="InterPro" id="IPR010985">
    <property type="entry name" value="Ribbon_hlx_hlx"/>
</dbReference>
<sequence>MSTLILELPDEQIQKLDHLAQQKGTSINDVLIEIIHNLTSRGDLPGVNDIIQDPIFNIKAHDIDAPTDLSQHVDRYLYGKQ</sequence>
<accession>W4LEB3</accession>
<name>W4LEB3_ENTF1</name>
<comment type="caution">
    <text evidence="1">The sequence shown here is derived from an EMBL/GenBank/DDBJ whole genome shotgun (WGS) entry which is preliminary data.</text>
</comment>
<gene>
    <name evidence="1" type="ORF">ETSY1_28170</name>
</gene>
<evidence type="ECO:0000313" key="1">
    <source>
        <dbReference type="EMBL" id="ETW96045.1"/>
    </source>
</evidence>
<evidence type="ECO:0000313" key="2">
    <source>
        <dbReference type="Proteomes" id="UP000019141"/>
    </source>
</evidence>
<dbReference type="AlphaFoldDB" id="W4LEB3"/>
<dbReference type="HOGENOM" id="CLU_2567459_0_0_7"/>